<dbReference type="SUPFAM" id="SSF52540">
    <property type="entry name" value="P-loop containing nucleoside triphosphate hydrolases"/>
    <property type="match status" value="1"/>
</dbReference>
<dbReference type="PROSITE" id="PS00211">
    <property type="entry name" value="ABC_TRANSPORTER_1"/>
    <property type="match status" value="1"/>
</dbReference>
<evidence type="ECO:0000256" key="6">
    <source>
        <dbReference type="ARBA" id="ARBA00022840"/>
    </source>
</evidence>
<name>A0A846MSK8_9BACT</name>
<dbReference type="GO" id="GO:0015421">
    <property type="term" value="F:ABC-type oligopeptide transporter activity"/>
    <property type="evidence" value="ECO:0007669"/>
    <property type="project" value="TreeGrafter"/>
</dbReference>
<dbReference type="FunFam" id="1.20.1560.10:FF:000011">
    <property type="entry name" value="Multidrug ABC transporter ATP-binding protein"/>
    <property type="match status" value="1"/>
</dbReference>
<feature type="transmembrane region" description="Helical" evidence="9">
    <location>
        <begin position="31"/>
        <end position="48"/>
    </location>
</feature>
<evidence type="ECO:0000256" key="1">
    <source>
        <dbReference type="ARBA" id="ARBA00004651"/>
    </source>
</evidence>
<dbReference type="RefSeq" id="WP_166920099.1">
    <property type="nucleotide sequence ID" value="NZ_JAASRN010000002.1"/>
</dbReference>
<dbReference type="InterPro" id="IPR011527">
    <property type="entry name" value="ABC1_TM_dom"/>
</dbReference>
<evidence type="ECO:0000313" key="13">
    <source>
        <dbReference type="Proteomes" id="UP000537126"/>
    </source>
</evidence>
<dbReference type="Proteomes" id="UP000537126">
    <property type="component" value="Unassembled WGS sequence"/>
</dbReference>
<dbReference type="InterPro" id="IPR003439">
    <property type="entry name" value="ABC_transporter-like_ATP-bd"/>
</dbReference>
<sequence>MNEEKQVKSGNVFDWYIAKRLFAFAKPYKRVFWGVVALTLSLAILGPVRPYLVQYTVDHYMEAGKYAGLLWMVVLMLLVLVLQTVAQYLHTYWSAWLGQSIIRDIRIRLYNHILRLRLSFFDKTPIGRLVTRVISDVQTLSDVFSQGLAAMIADVLQLLAILVVMFYTDWRLTLVSLSMLPLLLLSTYIFKEKIKVAFKEVRNAVANLNAFVQEHITGMNIVQIFGSEEHEFKKFKKINAEHRRANLKSVLYYSIYFPVAEVIGALGTALLVWYGAGEVVKQEVSLGILIAFIMYISLFFRPIRLIADRFNILQMGIVSAERIFRLLDNQNMITNSGSYRPAALRGEVVFDNVWFYYNPGEYVLKGISFKVKAGETVAIVGASGAGKTSIISLLNRFYEIERGNILVDGVDIKEYDVEVLRRHIGMVLQDVFLFSGSIRDNITLYNPDITDAQIWEAAEMVGAKDFIERLPGQLDYKVMERGATLSVGQRQLISFIRAMVYHPEIIVLDEATSSVDTETEELIQQAIEKLMKGRTALVIAHRLSTIQHADKIIVLDKGQIVEIGDHEQLLEKNGYYARLYRMQYMAART</sequence>
<organism evidence="12 13">
    <name type="scientific">Thermonema lapsum</name>
    <dbReference type="NCBI Taxonomy" id="28195"/>
    <lineage>
        <taxon>Bacteria</taxon>
        <taxon>Pseudomonadati</taxon>
        <taxon>Bacteroidota</taxon>
        <taxon>Cytophagia</taxon>
        <taxon>Cytophagales</taxon>
        <taxon>Thermonemataceae</taxon>
        <taxon>Thermonema</taxon>
    </lineage>
</organism>
<dbReference type="Gene3D" id="1.20.1560.10">
    <property type="entry name" value="ABC transporter type 1, transmembrane domain"/>
    <property type="match status" value="1"/>
</dbReference>
<keyword evidence="3" id="KW-1003">Cell membrane</keyword>
<evidence type="ECO:0000256" key="4">
    <source>
        <dbReference type="ARBA" id="ARBA00022692"/>
    </source>
</evidence>
<protein>
    <submittedName>
        <fullName evidence="12">ATP-binding cassette subfamily B protein</fullName>
    </submittedName>
</protein>
<evidence type="ECO:0000256" key="9">
    <source>
        <dbReference type="SAM" id="Phobius"/>
    </source>
</evidence>
<evidence type="ECO:0000256" key="3">
    <source>
        <dbReference type="ARBA" id="ARBA00022475"/>
    </source>
</evidence>
<keyword evidence="5" id="KW-0547">Nucleotide-binding</keyword>
<dbReference type="CDD" id="cd03254">
    <property type="entry name" value="ABCC_Glucan_exporter_like"/>
    <property type="match status" value="1"/>
</dbReference>
<dbReference type="GO" id="GO:0005886">
    <property type="term" value="C:plasma membrane"/>
    <property type="evidence" value="ECO:0007669"/>
    <property type="project" value="UniProtKB-SubCell"/>
</dbReference>
<feature type="domain" description="ABC transmembrane type-1" evidence="11">
    <location>
        <begin position="33"/>
        <end position="315"/>
    </location>
</feature>
<evidence type="ECO:0000256" key="2">
    <source>
        <dbReference type="ARBA" id="ARBA00022448"/>
    </source>
</evidence>
<feature type="transmembrane region" description="Helical" evidence="9">
    <location>
        <begin position="148"/>
        <end position="167"/>
    </location>
</feature>
<dbReference type="EMBL" id="JAASRN010000002">
    <property type="protein sequence ID" value="NIK74435.1"/>
    <property type="molecule type" value="Genomic_DNA"/>
</dbReference>
<feature type="domain" description="ABC transporter" evidence="10">
    <location>
        <begin position="348"/>
        <end position="582"/>
    </location>
</feature>
<dbReference type="Gene3D" id="3.40.50.300">
    <property type="entry name" value="P-loop containing nucleotide triphosphate hydrolases"/>
    <property type="match status" value="1"/>
</dbReference>
<evidence type="ECO:0000256" key="7">
    <source>
        <dbReference type="ARBA" id="ARBA00022989"/>
    </source>
</evidence>
<dbReference type="Pfam" id="PF00005">
    <property type="entry name" value="ABC_tran"/>
    <property type="match status" value="1"/>
</dbReference>
<dbReference type="FunFam" id="3.40.50.300:FF:000287">
    <property type="entry name" value="Multidrug ABC transporter ATP-binding protein"/>
    <property type="match status" value="1"/>
</dbReference>
<gene>
    <name evidence="12" type="ORF">FHS56_001948</name>
</gene>
<keyword evidence="6 12" id="KW-0067">ATP-binding</keyword>
<dbReference type="PANTHER" id="PTHR43394:SF1">
    <property type="entry name" value="ATP-BINDING CASSETTE SUB-FAMILY B MEMBER 10, MITOCHONDRIAL"/>
    <property type="match status" value="1"/>
</dbReference>
<dbReference type="CDD" id="cd18544">
    <property type="entry name" value="ABC_6TM_TmrA_like"/>
    <property type="match status" value="1"/>
</dbReference>
<evidence type="ECO:0000313" key="12">
    <source>
        <dbReference type="EMBL" id="NIK74435.1"/>
    </source>
</evidence>
<reference evidence="12 13" key="1">
    <citation type="submission" date="2020-03" db="EMBL/GenBank/DDBJ databases">
        <title>Genomic Encyclopedia of Type Strains, Phase IV (KMG-IV): sequencing the most valuable type-strain genomes for metagenomic binning, comparative biology and taxonomic classification.</title>
        <authorList>
            <person name="Goeker M."/>
        </authorList>
    </citation>
    <scope>NUCLEOTIDE SEQUENCE [LARGE SCALE GENOMIC DNA]</scope>
    <source>
        <strain evidence="12 13">DSM 5718</strain>
    </source>
</reference>
<dbReference type="InterPro" id="IPR039421">
    <property type="entry name" value="Type_1_exporter"/>
</dbReference>
<dbReference type="GO" id="GO:0005524">
    <property type="term" value="F:ATP binding"/>
    <property type="evidence" value="ECO:0007669"/>
    <property type="project" value="UniProtKB-KW"/>
</dbReference>
<dbReference type="GO" id="GO:0016887">
    <property type="term" value="F:ATP hydrolysis activity"/>
    <property type="evidence" value="ECO:0007669"/>
    <property type="project" value="InterPro"/>
</dbReference>
<dbReference type="PANTHER" id="PTHR43394">
    <property type="entry name" value="ATP-DEPENDENT PERMEASE MDL1, MITOCHONDRIAL"/>
    <property type="match status" value="1"/>
</dbReference>
<evidence type="ECO:0000259" key="10">
    <source>
        <dbReference type="PROSITE" id="PS50893"/>
    </source>
</evidence>
<dbReference type="InterPro" id="IPR036640">
    <property type="entry name" value="ABC1_TM_sf"/>
</dbReference>
<evidence type="ECO:0000256" key="8">
    <source>
        <dbReference type="ARBA" id="ARBA00023136"/>
    </source>
</evidence>
<dbReference type="InterPro" id="IPR027417">
    <property type="entry name" value="P-loop_NTPase"/>
</dbReference>
<keyword evidence="7 9" id="KW-1133">Transmembrane helix</keyword>
<dbReference type="SUPFAM" id="SSF90123">
    <property type="entry name" value="ABC transporter transmembrane region"/>
    <property type="match status" value="1"/>
</dbReference>
<dbReference type="InterPro" id="IPR017871">
    <property type="entry name" value="ABC_transporter-like_CS"/>
</dbReference>
<keyword evidence="8 9" id="KW-0472">Membrane</keyword>
<comment type="caution">
    <text evidence="12">The sequence shown here is derived from an EMBL/GenBank/DDBJ whole genome shotgun (WGS) entry which is preliminary data.</text>
</comment>
<dbReference type="PROSITE" id="PS50929">
    <property type="entry name" value="ABC_TM1F"/>
    <property type="match status" value="1"/>
</dbReference>
<accession>A0A846MSK8</accession>
<evidence type="ECO:0000256" key="5">
    <source>
        <dbReference type="ARBA" id="ARBA00022741"/>
    </source>
</evidence>
<feature type="transmembrane region" description="Helical" evidence="9">
    <location>
        <begin position="250"/>
        <end position="274"/>
    </location>
</feature>
<feature type="transmembrane region" description="Helical" evidence="9">
    <location>
        <begin position="173"/>
        <end position="190"/>
    </location>
</feature>
<dbReference type="SMART" id="SM00382">
    <property type="entry name" value="AAA"/>
    <property type="match status" value="1"/>
</dbReference>
<evidence type="ECO:0000259" key="11">
    <source>
        <dbReference type="PROSITE" id="PS50929"/>
    </source>
</evidence>
<dbReference type="PROSITE" id="PS50893">
    <property type="entry name" value="ABC_TRANSPORTER_2"/>
    <property type="match status" value="1"/>
</dbReference>
<keyword evidence="13" id="KW-1185">Reference proteome</keyword>
<feature type="transmembrane region" description="Helical" evidence="9">
    <location>
        <begin position="68"/>
        <end position="89"/>
    </location>
</feature>
<proteinExistence type="predicted"/>
<dbReference type="AlphaFoldDB" id="A0A846MSK8"/>
<feature type="transmembrane region" description="Helical" evidence="9">
    <location>
        <begin position="286"/>
        <end position="307"/>
    </location>
</feature>
<dbReference type="InterPro" id="IPR003593">
    <property type="entry name" value="AAA+_ATPase"/>
</dbReference>
<keyword evidence="4 9" id="KW-0812">Transmembrane</keyword>
<keyword evidence="2" id="KW-0813">Transport</keyword>
<dbReference type="Pfam" id="PF00664">
    <property type="entry name" value="ABC_membrane"/>
    <property type="match status" value="1"/>
</dbReference>
<comment type="subcellular location">
    <subcellularLocation>
        <location evidence="1">Cell membrane</location>
        <topology evidence="1">Multi-pass membrane protein</topology>
    </subcellularLocation>
</comment>